<keyword evidence="2 4" id="KW-0560">Oxidoreductase</keyword>
<dbReference type="GO" id="GO:0030091">
    <property type="term" value="P:protein repair"/>
    <property type="evidence" value="ECO:0007669"/>
    <property type="project" value="InterPro"/>
</dbReference>
<feature type="binding site" evidence="4">
    <location>
        <position position="126"/>
    </location>
    <ligand>
        <name>Zn(2+)</name>
        <dbReference type="ChEBI" id="CHEBI:29105"/>
    </ligand>
</feature>
<evidence type="ECO:0000256" key="2">
    <source>
        <dbReference type="ARBA" id="ARBA00023002"/>
    </source>
</evidence>
<protein>
    <recommendedName>
        <fullName evidence="4">Peptide methionine sulfoxide reductase MsrB</fullName>
        <ecNumber evidence="4">1.8.4.12</ecNumber>
    </recommendedName>
    <alternativeName>
        <fullName evidence="4">Peptide-methionine (R)-S-oxide reductase</fullName>
    </alternativeName>
</protein>
<evidence type="ECO:0000313" key="7">
    <source>
        <dbReference type="Proteomes" id="UP000250358"/>
    </source>
</evidence>
<evidence type="ECO:0000256" key="3">
    <source>
        <dbReference type="ARBA" id="ARBA00048488"/>
    </source>
</evidence>
<evidence type="ECO:0000256" key="1">
    <source>
        <dbReference type="ARBA" id="ARBA00007174"/>
    </source>
</evidence>
<dbReference type="Gene3D" id="2.170.150.20">
    <property type="entry name" value="Peptide methionine sulfoxide reductase"/>
    <property type="match status" value="1"/>
</dbReference>
<keyword evidence="4" id="KW-0479">Metal-binding</keyword>
<dbReference type="Pfam" id="PF01641">
    <property type="entry name" value="SelR"/>
    <property type="match status" value="1"/>
</dbReference>
<accession>A0A2X1AS82</accession>
<dbReference type="InterPro" id="IPR028427">
    <property type="entry name" value="Met_Sox_Rdtase_MsrB"/>
</dbReference>
<dbReference type="AlphaFoldDB" id="A0A2X1AS82"/>
<feature type="active site" description="Nucleophile" evidence="4">
    <location>
        <position position="149"/>
    </location>
</feature>
<evidence type="ECO:0000313" key="6">
    <source>
        <dbReference type="EMBL" id="SPU46896.1"/>
    </source>
</evidence>
<keyword evidence="4" id="KW-0862">Zinc</keyword>
<gene>
    <name evidence="4 6" type="primary">msrB</name>
    <name evidence="6" type="ORF">NCTC11165_03246</name>
</gene>
<proteinExistence type="inferred from homology"/>
<comment type="similarity">
    <text evidence="1 4">Belongs to the MsrB Met sulfoxide reductase family.</text>
</comment>
<sequence>MERPSGPSYFEIMTQTESAAPMRSASGYDLTPPTDSQRVALEADLSPEEKRVLLAHGTEAPFCGTLLGEKRAGVFCCRECGLPLFRSGTKFESGTGWPSFNEPVDPAHVRAVRDDSYGMVRVETRCARCDSHQGHVFPDGPPPTGLRYCINSVALSFVAEGEPLPDPLGRDDGTA</sequence>
<dbReference type="HAMAP" id="MF_01400">
    <property type="entry name" value="MsrB"/>
    <property type="match status" value="1"/>
</dbReference>
<feature type="domain" description="MsrB" evidence="5">
    <location>
        <begin position="38"/>
        <end position="160"/>
    </location>
</feature>
<feature type="binding site" evidence="4">
    <location>
        <position position="77"/>
    </location>
    <ligand>
        <name>Zn(2+)</name>
        <dbReference type="ChEBI" id="CHEBI:29105"/>
    </ligand>
</feature>
<dbReference type="NCBIfam" id="TIGR00357">
    <property type="entry name" value="peptide-methionine (R)-S-oxide reductase MsrB"/>
    <property type="match status" value="1"/>
</dbReference>
<evidence type="ECO:0000259" key="5">
    <source>
        <dbReference type="PROSITE" id="PS51790"/>
    </source>
</evidence>
<reference evidence="6 7" key="1">
    <citation type="submission" date="2018-06" db="EMBL/GenBank/DDBJ databases">
        <authorList>
            <consortium name="Pathogen Informatics"/>
            <person name="Doyle S."/>
        </authorList>
    </citation>
    <scope>NUCLEOTIDE SEQUENCE [LARGE SCALE GENOMIC DNA]</scope>
    <source>
        <strain evidence="6 7">NCTC11165</strain>
    </source>
</reference>
<dbReference type="InterPro" id="IPR002579">
    <property type="entry name" value="Met_Sox_Rdtase_MsrB_dom"/>
</dbReference>
<dbReference type="PANTHER" id="PTHR10173:SF52">
    <property type="entry name" value="METHIONINE-R-SULFOXIDE REDUCTASE B1"/>
    <property type="match status" value="1"/>
</dbReference>
<dbReference type="PANTHER" id="PTHR10173">
    <property type="entry name" value="METHIONINE SULFOXIDE REDUCTASE"/>
    <property type="match status" value="1"/>
</dbReference>
<dbReference type="GO" id="GO:0008270">
    <property type="term" value="F:zinc ion binding"/>
    <property type="evidence" value="ECO:0007669"/>
    <property type="project" value="UniProtKB-UniRule"/>
</dbReference>
<dbReference type="PROSITE" id="PS51790">
    <property type="entry name" value="MSRB"/>
    <property type="match status" value="1"/>
</dbReference>
<feature type="binding site" evidence="4">
    <location>
        <position position="129"/>
    </location>
    <ligand>
        <name>Zn(2+)</name>
        <dbReference type="ChEBI" id="CHEBI:29105"/>
    </ligand>
</feature>
<comment type="catalytic activity">
    <reaction evidence="3 4">
        <text>L-methionyl-[protein] + [thioredoxin]-disulfide + H2O = L-methionyl-(R)-S-oxide-[protein] + [thioredoxin]-dithiol</text>
        <dbReference type="Rhea" id="RHEA:24164"/>
        <dbReference type="Rhea" id="RHEA-COMP:10698"/>
        <dbReference type="Rhea" id="RHEA-COMP:10700"/>
        <dbReference type="Rhea" id="RHEA-COMP:12313"/>
        <dbReference type="Rhea" id="RHEA-COMP:12314"/>
        <dbReference type="ChEBI" id="CHEBI:15377"/>
        <dbReference type="ChEBI" id="CHEBI:16044"/>
        <dbReference type="ChEBI" id="CHEBI:29950"/>
        <dbReference type="ChEBI" id="CHEBI:45764"/>
        <dbReference type="ChEBI" id="CHEBI:50058"/>
        <dbReference type="EC" id="1.8.4.12"/>
    </reaction>
</comment>
<dbReference type="GO" id="GO:0006979">
    <property type="term" value="P:response to oxidative stress"/>
    <property type="evidence" value="ECO:0007669"/>
    <property type="project" value="InterPro"/>
</dbReference>
<dbReference type="GO" id="GO:0005737">
    <property type="term" value="C:cytoplasm"/>
    <property type="evidence" value="ECO:0007669"/>
    <property type="project" value="TreeGrafter"/>
</dbReference>
<dbReference type="Proteomes" id="UP000250358">
    <property type="component" value="Unassembled WGS sequence"/>
</dbReference>
<name>A0A2X1AS82_BREDI</name>
<organism evidence="6 7">
    <name type="scientific">Brevundimonas diminuta</name>
    <name type="common">Pseudomonas diminuta</name>
    <dbReference type="NCBI Taxonomy" id="293"/>
    <lineage>
        <taxon>Bacteria</taxon>
        <taxon>Pseudomonadati</taxon>
        <taxon>Pseudomonadota</taxon>
        <taxon>Alphaproteobacteria</taxon>
        <taxon>Caulobacterales</taxon>
        <taxon>Caulobacteraceae</taxon>
        <taxon>Brevundimonas</taxon>
    </lineage>
</organism>
<feature type="binding site" evidence="4">
    <location>
        <position position="80"/>
    </location>
    <ligand>
        <name>Zn(2+)</name>
        <dbReference type="ChEBI" id="CHEBI:29105"/>
    </ligand>
</feature>
<dbReference type="SUPFAM" id="SSF51316">
    <property type="entry name" value="Mss4-like"/>
    <property type="match status" value="1"/>
</dbReference>
<dbReference type="InterPro" id="IPR011057">
    <property type="entry name" value="Mss4-like_sf"/>
</dbReference>
<dbReference type="GO" id="GO:0033743">
    <property type="term" value="F:peptide-methionine (R)-S-oxide reductase activity"/>
    <property type="evidence" value="ECO:0007669"/>
    <property type="project" value="UniProtKB-UniRule"/>
</dbReference>
<evidence type="ECO:0000256" key="4">
    <source>
        <dbReference type="HAMAP-Rule" id="MF_01400"/>
    </source>
</evidence>
<dbReference type="EC" id="1.8.4.12" evidence="4"/>
<comment type="cofactor">
    <cofactor evidence="4">
        <name>Zn(2+)</name>
        <dbReference type="ChEBI" id="CHEBI:29105"/>
    </cofactor>
    <text evidence="4">Binds 1 zinc ion per subunit. The zinc ion is important for the structural integrity of the protein.</text>
</comment>
<dbReference type="EMBL" id="UAQM01000050">
    <property type="protein sequence ID" value="SPU46896.1"/>
    <property type="molecule type" value="Genomic_DNA"/>
</dbReference>